<name>A0A4W3GDP2_CALMI</name>
<evidence type="ECO:0000313" key="4">
    <source>
        <dbReference type="Proteomes" id="UP000314986"/>
    </source>
</evidence>
<evidence type="ECO:0000256" key="1">
    <source>
        <dbReference type="SAM" id="MobiDB-lite"/>
    </source>
</evidence>
<evidence type="ECO:0008006" key="5">
    <source>
        <dbReference type="Google" id="ProtNLM"/>
    </source>
</evidence>
<keyword evidence="2" id="KW-0812">Transmembrane</keyword>
<organism evidence="3 4">
    <name type="scientific">Callorhinchus milii</name>
    <name type="common">Ghost shark</name>
    <dbReference type="NCBI Taxonomy" id="7868"/>
    <lineage>
        <taxon>Eukaryota</taxon>
        <taxon>Metazoa</taxon>
        <taxon>Chordata</taxon>
        <taxon>Craniata</taxon>
        <taxon>Vertebrata</taxon>
        <taxon>Chondrichthyes</taxon>
        <taxon>Holocephali</taxon>
        <taxon>Chimaeriformes</taxon>
        <taxon>Callorhinchidae</taxon>
        <taxon>Callorhinchus</taxon>
    </lineage>
</organism>
<feature type="transmembrane region" description="Helical" evidence="2">
    <location>
        <begin position="37"/>
        <end position="59"/>
    </location>
</feature>
<evidence type="ECO:0000256" key="2">
    <source>
        <dbReference type="SAM" id="Phobius"/>
    </source>
</evidence>
<dbReference type="Proteomes" id="UP000314986">
    <property type="component" value="Unassembled WGS sequence"/>
</dbReference>
<reference evidence="3" key="5">
    <citation type="submission" date="2025-09" db="UniProtKB">
        <authorList>
            <consortium name="Ensembl"/>
        </authorList>
    </citation>
    <scope>IDENTIFICATION</scope>
</reference>
<keyword evidence="2" id="KW-1133">Transmembrane helix</keyword>
<dbReference type="PANTHER" id="PTHR34929:SF2">
    <property type="entry name" value="TRANSMEMBRANE PROTEIN INAFM1-RELATED"/>
    <property type="match status" value="1"/>
</dbReference>
<protein>
    <recommendedName>
        <fullName evidence="5">InaF motif containing 2</fullName>
    </recommendedName>
</protein>
<feature type="compositionally biased region" description="Basic and acidic residues" evidence="1">
    <location>
        <begin position="121"/>
        <end position="136"/>
    </location>
</feature>
<feature type="compositionally biased region" description="Pro residues" evidence="1">
    <location>
        <begin position="94"/>
        <end position="106"/>
    </location>
</feature>
<sequence>MLCTHSTLVTTGGQPSPADSNKLLTKAQKTWMKLVTVFGYLLCVSMASVILVVYYTMIWDPLKPPSMRRGSPWPAGGPDSLEELSPPTRATGSPPKPGATAPPPRSRPPRAWSGPPAWPGREAERRCPRRGRELRGSQRAAGGEGLGRTTSGRGREPLRIWTRLWGQTLRPDSSLNPRPAGSRFPP</sequence>
<reference evidence="4" key="3">
    <citation type="journal article" date="2014" name="Nature">
        <title>Elephant shark genome provides unique insights into gnathostome evolution.</title>
        <authorList>
            <consortium name="International Elephant Shark Genome Sequencing Consortium"/>
            <person name="Venkatesh B."/>
            <person name="Lee A.P."/>
            <person name="Ravi V."/>
            <person name="Maurya A.K."/>
            <person name="Lian M.M."/>
            <person name="Swann J.B."/>
            <person name="Ohta Y."/>
            <person name="Flajnik M.F."/>
            <person name="Sutoh Y."/>
            <person name="Kasahara M."/>
            <person name="Hoon S."/>
            <person name="Gangu V."/>
            <person name="Roy S.W."/>
            <person name="Irimia M."/>
            <person name="Korzh V."/>
            <person name="Kondrychyn I."/>
            <person name="Lim Z.W."/>
            <person name="Tay B.H."/>
            <person name="Tohari S."/>
            <person name="Kong K.W."/>
            <person name="Ho S."/>
            <person name="Lorente-Galdos B."/>
            <person name="Quilez J."/>
            <person name="Marques-Bonet T."/>
            <person name="Raney B.J."/>
            <person name="Ingham P.W."/>
            <person name="Tay A."/>
            <person name="Hillier L.W."/>
            <person name="Minx P."/>
            <person name="Boehm T."/>
            <person name="Wilson R.K."/>
            <person name="Brenner S."/>
            <person name="Warren W.C."/>
        </authorList>
    </citation>
    <scope>NUCLEOTIDE SEQUENCE [LARGE SCALE GENOMIC DNA]</scope>
</reference>
<dbReference type="PANTHER" id="PTHR34929">
    <property type="entry name" value="ZGC:153157"/>
    <property type="match status" value="1"/>
</dbReference>
<dbReference type="Ensembl" id="ENSCMIT00000001525.1">
    <property type="protein sequence ID" value="ENSCMIP00000001461.1"/>
    <property type="gene ID" value="ENSCMIG00000000934.1"/>
</dbReference>
<reference evidence="4" key="1">
    <citation type="journal article" date="2006" name="Science">
        <title>Ancient noncoding elements conserved in the human genome.</title>
        <authorList>
            <person name="Venkatesh B."/>
            <person name="Kirkness E.F."/>
            <person name="Loh Y.H."/>
            <person name="Halpern A.L."/>
            <person name="Lee A.P."/>
            <person name="Johnson J."/>
            <person name="Dandona N."/>
            <person name="Viswanathan L.D."/>
            <person name="Tay A."/>
            <person name="Venter J.C."/>
            <person name="Strausberg R.L."/>
            <person name="Brenner S."/>
        </authorList>
    </citation>
    <scope>NUCLEOTIDE SEQUENCE [LARGE SCALE GENOMIC DNA]</scope>
</reference>
<dbReference type="InParanoid" id="A0A4W3GDP2"/>
<keyword evidence="4" id="KW-1185">Reference proteome</keyword>
<reference evidence="4" key="2">
    <citation type="journal article" date="2007" name="PLoS Biol.">
        <title>Survey sequencing and comparative analysis of the elephant shark (Callorhinchus milii) genome.</title>
        <authorList>
            <person name="Venkatesh B."/>
            <person name="Kirkness E.F."/>
            <person name="Loh Y.H."/>
            <person name="Halpern A.L."/>
            <person name="Lee A.P."/>
            <person name="Johnson J."/>
            <person name="Dandona N."/>
            <person name="Viswanathan L.D."/>
            <person name="Tay A."/>
            <person name="Venter J.C."/>
            <person name="Strausberg R.L."/>
            <person name="Brenner S."/>
        </authorList>
    </citation>
    <scope>NUCLEOTIDE SEQUENCE [LARGE SCALE GENOMIC DNA]</scope>
</reference>
<reference evidence="3" key="4">
    <citation type="submission" date="2025-08" db="UniProtKB">
        <authorList>
            <consortium name="Ensembl"/>
        </authorList>
    </citation>
    <scope>IDENTIFICATION</scope>
</reference>
<dbReference type="AlphaFoldDB" id="A0A4W3GDP2"/>
<evidence type="ECO:0000313" key="3">
    <source>
        <dbReference type="Ensembl" id="ENSCMIP00000001461.1"/>
    </source>
</evidence>
<dbReference type="Pfam" id="PF15018">
    <property type="entry name" value="InaF-motif"/>
    <property type="match status" value="1"/>
</dbReference>
<keyword evidence="2" id="KW-0472">Membrane</keyword>
<proteinExistence type="predicted"/>
<accession>A0A4W3GDP2</accession>
<feature type="region of interest" description="Disordered" evidence="1">
    <location>
        <begin position="69"/>
        <end position="158"/>
    </location>
</feature>
<dbReference type="InterPro" id="IPR029162">
    <property type="entry name" value="InaF-motif"/>
</dbReference>
<feature type="region of interest" description="Disordered" evidence="1">
    <location>
        <begin position="167"/>
        <end position="186"/>
    </location>
</feature>
<dbReference type="OMA" id="RISMSIC"/>
<feature type="region of interest" description="Disordered" evidence="1">
    <location>
        <begin position="1"/>
        <end position="20"/>
    </location>
</feature>